<keyword evidence="2" id="KW-1185">Reference proteome</keyword>
<dbReference type="AlphaFoldDB" id="A0AAQ3JW67"/>
<reference evidence="1 2" key="1">
    <citation type="submission" date="2023-10" db="EMBL/GenBank/DDBJ databases">
        <title>Chromosome-scale genome assembly provides insights into flower coloration mechanisms of Canna indica.</title>
        <authorList>
            <person name="Li C."/>
        </authorList>
    </citation>
    <scope>NUCLEOTIDE SEQUENCE [LARGE SCALE GENOMIC DNA]</scope>
    <source>
        <tissue evidence="1">Flower</tissue>
    </source>
</reference>
<name>A0AAQ3JW67_9LILI</name>
<dbReference type="EMBL" id="CP136891">
    <property type="protein sequence ID" value="WOK97206.1"/>
    <property type="molecule type" value="Genomic_DNA"/>
</dbReference>
<protein>
    <submittedName>
        <fullName evidence="1">Uncharacterized protein</fullName>
    </submittedName>
</protein>
<accession>A0AAQ3JW67</accession>
<gene>
    <name evidence="1" type="ORF">Cni_G05914</name>
</gene>
<sequence length="81" mass="8867">MPFTACSPSQKLAKGGLWYHEPIERLHLGDKAFAASPSPGLSELRFVRQYRSTHPPGLFLLCASSASGTCHLSCEVPLFTY</sequence>
<evidence type="ECO:0000313" key="1">
    <source>
        <dbReference type="EMBL" id="WOK97206.1"/>
    </source>
</evidence>
<proteinExistence type="predicted"/>
<organism evidence="1 2">
    <name type="scientific">Canna indica</name>
    <name type="common">Indian-shot</name>
    <dbReference type="NCBI Taxonomy" id="4628"/>
    <lineage>
        <taxon>Eukaryota</taxon>
        <taxon>Viridiplantae</taxon>
        <taxon>Streptophyta</taxon>
        <taxon>Embryophyta</taxon>
        <taxon>Tracheophyta</taxon>
        <taxon>Spermatophyta</taxon>
        <taxon>Magnoliopsida</taxon>
        <taxon>Liliopsida</taxon>
        <taxon>Zingiberales</taxon>
        <taxon>Cannaceae</taxon>
        <taxon>Canna</taxon>
    </lineage>
</organism>
<evidence type="ECO:0000313" key="2">
    <source>
        <dbReference type="Proteomes" id="UP001327560"/>
    </source>
</evidence>
<dbReference type="Proteomes" id="UP001327560">
    <property type="component" value="Chromosome 2"/>
</dbReference>